<evidence type="ECO:0000313" key="1">
    <source>
        <dbReference type="EMBL" id="EOA97640.1"/>
    </source>
</evidence>
<dbReference type="AlphaFoldDB" id="R0JK16"/>
<dbReference type="EMBL" id="KB743644">
    <property type="protein sequence ID" value="EOA97640.1"/>
    <property type="molecule type" value="Genomic_DNA"/>
</dbReference>
<gene>
    <name evidence="1" type="ORF">Anapl_03226</name>
</gene>
<evidence type="ECO:0000313" key="2">
    <source>
        <dbReference type="Proteomes" id="UP000296049"/>
    </source>
</evidence>
<dbReference type="Proteomes" id="UP000296049">
    <property type="component" value="Unassembled WGS sequence"/>
</dbReference>
<accession>R0JK16</accession>
<organism evidence="1 2">
    <name type="scientific">Anas platyrhynchos</name>
    <name type="common">Mallard</name>
    <name type="synonym">Anas boschas</name>
    <dbReference type="NCBI Taxonomy" id="8839"/>
    <lineage>
        <taxon>Eukaryota</taxon>
        <taxon>Metazoa</taxon>
        <taxon>Chordata</taxon>
        <taxon>Craniata</taxon>
        <taxon>Vertebrata</taxon>
        <taxon>Euteleostomi</taxon>
        <taxon>Archelosauria</taxon>
        <taxon>Archosauria</taxon>
        <taxon>Dinosauria</taxon>
        <taxon>Saurischia</taxon>
        <taxon>Theropoda</taxon>
        <taxon>Coelurosauria</taxon>
        <taxon>Aves</taxon>
        <taxon>Neognathae</taxon>
        <taxon>Galloanserae</taxon>
        <taxon>Anseriformes</taxon>
        <taxon>Anatidae</taxon>
        <taxon>Anatinae</taxon>
        <taxon>Anas</taxon>
    </lineage>
</organism>
<sequence>MAAFDQKEWSCRAAKLQCTSEETCSASWWCQPLSYISVTVLLLPQGVWKVHMNALSLPAGRCWRFQSALHACRLLRRDTEVAKAGRGICCSHSFGAGVPDPYRGACATEDCGLLQSGEGCNEGNGTEEEERFTELTCTIPAPQTGTAEQKSAHEFELWLSRAKQEQSHGQPDQHCCAPAHPGISATAQPASASHRINIRFLRCGSPFAAAAVPVPHHSLLLTPNSSEIRMRPPGKRGSWGEGAVCKVTQHVQEGGSNKLLPLLLLHGESLQDLMSHQCRVHVLPLKAALVLVETQLASLGQLKPKHRFLKVWWAERAPQGPGHLPHCFGICQLPVMGAEVQPDAKVQQAGQAGAGLPSTEQGPCTARAALFGRTDRTLVFGHFLTPNRRSIKKASHVVWKLRTESLLGLEGAVVPGVSGEMQAAASVPTELGLPQELGRAVAGAESSQNSEADVAGGERGGCMDRAANKPPLDLAATAIPNAEVLCDKLNHSALVVNSTALLPVHSSGAPVCSLLETRMSSELVSKSPKIDCLLHQCSACFGVFDDSVLCAKLCSPGAPSWSLSPQALAVLTAELLLFLQRGLNPLWPLVAPAAHCSRAVLGGSSVPAGSGGFSHAQPPAASLDVIALTWEPIRSPNPGPFPGVTGGCRVAKELDPQPESHLLFGSDSVQPCPCKAAADEGSEKSLSTSQEHRKYPLKARSVRPCVNIPSAYICGCQQLSGPWMNELCAGPPFQAALYSCNSIHSMTIKFNKPMCPFGATKSAPSYRLAVTGEAQGKATGSVMQWWQKALPALRTL</sequence>
<keyword evidence="2" id="KW-1185">Reference proteome</keyword>
<proteinExistence type="predicted"/>
<protein>
    <submittedName>
        <fullName evidence="1">Uncharacterized protein</fullName>
    </submittedName>
</protein>
<reference evidence="2" key="1">
    <citation type="journal article" date="2013" name="Nat. Genet.">
        <title>The duck genome and transcriptome provide insight into an avian influenza virus reservoir species.</title>
        <authorList>
            <person name="Huang Y."/>
            <person name="Li Y."/>
            <person name="Burt D.W."/>
            <person name="Chen H."/>
            <person name="Zhang Y."/>
            <person name="Qian W."/>
            <person name="Kim H."/>
            <person name="Gan S."/>
            <person name="Zhao Y."/>
            <person name="Li J."/>
            <person name="Yi K."/>
            <person name="Feng H."/>
            <person name="Zhu P."/>
            <person name="Li B."/>
            <person name="Liu Q."/>
            <person name="Fairley S."/>
            <person name="Magor K.E."/>
            <person name="Du Z."/>
            <person name="Hu X."/>
            <person name="Goodman L."/>
            <person name="Tafer H."/>
            <person name="Vignal A."/>
            <person name="Lee T."/>
            <person name="Kim K.W."/>
            <person name="Sheng Z."/>
            <person name="An Y."/>
            <person name="Searle S."/>
            <person name="Herrero J."/>
            <person name="Groenen M.A."/>
            <person name="Crooijmans R.P."/>
            <person name="Faraut T."/>
            <person name="Cai Q."/>
            <person name="Webster R.G."/>
            <person name="Aldridge J.R."/>
            <person name="Warren W.C."/>
            <person name="Bartschat S."/>
            <person name="Kehr S."/>
            <person name="Marz M."/>
            <person name="Stadler P.F."/>
            <person name="Smith J."/>
            <person name="Kraus R.H."/>
            <person name="Zhao Y."/>
            <person name="Ren L."/>
            <person name="Fei J."/>
            <person name="Morisson M."/>
            <person name="Kaiser P."/>
            <person name="Griffin D.K."/>
            <person name="Rao M."/>
            <person name="Pitel F."/>
            <person name="Wang J."/>
            <person name="Li N."/>
        </authorList>
    </citation>
    <scope>NUCLEOTIDE SEQUENCE [LARGE SCALE GENOMIC DNA]</scope>
</reference>
<name>R0JK16_ANAPL</name>